<dbReference type="RefSeq" id="WP_006975812.1">
    <property type="nucleotide sequence ID" value="NZ_ABCS01000106.1"/>
</dbReference>
<evidence type="ECO:0000313" key="2">
    <source>
        <dbReference type="Proteomes" id="UP000005801"/>
    </source>
</evidence>
<gene>
    <name evidence="1" type="ORF">PPSIR1_22501</name>
</gene>
<dbReference type="AlphaFoldDB" id="A6GGH2"/>
<proteinExistence type="predicted"/>
<dbReference type="STRING" id="391625.PPSIR1_22501"/>
<protein>
    <recommendedName>
        <fullName evidence="3">STAS/SEC14 domain-containing protein</fullName>
    </recommendedName>
</protein>
<name>A6GGH2_9BACT</name>
<reference evidence="1 2" key="1">
    <citation type="submission" date="2007-06" db="EMBL/GenBank/DDBJ databases">
        <authorList>
            <person name="Shimkets L."/>
            <person name="Ferriera S."/>
            <person name="Johnson J."/>
            <person name="Kravitz S."/>
            <person name="Beeson K."/>
            <person name="Sutton G."/>
            <person name="Rogers Y.-H."/>
            <person name="Friedman R."/>
            <person name="Frazier M."/>
            <person name="Venter J.C."/>
        </authorList>
    </citation>
    <scope>NUCLEOTIDE SEQUENCE [LARGE SCALE GENOMIC DNA]</scope>
    <source>
        <strain evidence="1 2">SIR-1</strain>
    </source>
</reference>
<comment type="caution">
    <text evidence="1">The sequence shown here is derived from an EMBL/GenBank/DDBJ whole genome shotgun (WGS) entry which is preliminary data.</text>
</comment>
<keyword evidence="2" id="KW-1185">Reference proteome</keyword>
<evidence type="ECO:0000313" key="1">
    <source>
        <dbReference type="EMBL" id="EDM75048.1"/>
    </source>
</evidence>
<organism evidence="1 2">
    <name type="scientific">Plesiocystis pacifica SIR-1</name>
    <dbReference type="NCBI Taxonomy" id="391625"/>
    <lineage>
        <taxon>Bacteria</taxon>
        <taxon>Pseudomonadati</taxon>
        <taxon>Myxococcota</taxon>
        <taxon>Polyangia</taxon>
        <taxon>Nannocystales</taxon>
        <taxon>Nannocystaceae</taxon>
        <taxon>Plesiocystis</taxon>
    </lineage>
</organism>
<dbReference type="EMBL" id="ABCS01000106">
    <property type="protein sequence ID" value="EDM75048.1"/>
    <property type="molecule type" value="Genomic_DNA"/>
</dbReference>
<dbReference type="Proteomes" id="UP000005801">
    <property type="component" value="Unassembled WGS sequence"/>
</dbReference>
<evidence type="ECO:0008006" key="3">
    <source>
        <dbReference type="Google" id="ProtNLM"/>
    </source>
</evidence>
<sequence length="169" mass="18998">MDGPTQPPHTVELETLIERPSVRMCQWRSVVVQAWSGEPLPNDQELVREVFESIIAASPDGFHNLGLIRLAQLPGSPAADVRARSRWQMARLDPHTHASALVIDVPSPWGRSVRAFMRALMLLNKIQTPTRIYAETEPALSWIYAEGKPDAAMLAERDAFLAALHEWWV</sequence>
<accession>A6GGH2</accession>